<sequence>MPPQIQARDPVPGIGAEGEDTFFDVNLRRAYLEDAPSLIGSVVGSGTSFPGTPANGQLFFRTDTGKLYIYDGTDWRQLLVAQANGTTRMPGRTVQE</sequence>
<name>A0A0F9FJR4_9ZZZZ</name>
<comment type="caution">
    <text evidence="1">The sequence shown here is derived from an EMBL/GenBank/DDBJ whole genome shotgun (WGS) entry which is preliminary data.</text>
</comment>
<accession>A0A0F9FJR4</accession>
<dbReference type="AlphaFoldDB" id="A0A0F9FJR4"/>
<reference evidence="1" key="1">
    <citation type="journal article" date="2015" name="Nature">
        <title>Complex archaea that bridge the gap between prokaryotes and eukaryotes.</title>
        <authorList>
            <person name="Spang A."/>
            <person name="Saw J.H."/>
            <person name="Jorgensen S.L."/>
            <person name="Zaremba-Niedzwiedzka K."/>
            <person name="Martijn J."/>
            <person name="Lind A.E."/>
            <person name="van Eijk R."/>
            <person name="Schleper C."/>
            <person name="Guy L."/>
            <person name="Ettema T.J."/>
        </authorList>
    </citation>
    <scope>NUCLEOTIDE SEQUENCE</scope>
</reference>
<dbReference type="EMBL" id="LAZR01023367">
    <property type="protein sequence ID" value="KKL78731.1"/>
    <property type="molecule type" value="Genomic_DNA"/>
</dbReference>
<evidence type="ECO:0000313" key="1">
    <source>
        <dbReference type="EMBL" id="KKL78731.1"/>
    </source>
</evidence>
<protein>
    <submittedName>
        <fullName evidence="1">Uncharacterized protein</fullName>
    </submittedName>
</protein>
<gene>
    <name evidence="1" type="ORF">LCGC14_2021940</name>
</gene>
<organism evidence="1">
    <name type="scientific">marine sediment metagenome</name>
    <dbReference type="NCBI Taxonomy" id="412755"/>
    <lineage>
        <taxon>unclassified sequences</taxon>
        <taxon>metagenomes</taxon>
        <taxon>ecological metagenomes</taxon>
    </lineage>
</organism>
<proteinExistence type="predicted"/>